<dbReference type="InterPro" id="IPR050194">
    <property type="entry name" value="Glycosyltransferase_grp1"/>
</dbReference>
<dbReference type="Proteomes" id="UP000230232">
    <property type="component" value="Unassembled WGS sequence"/>
</dbReference>
<gene>
    <name evidence="3" type="ORF">COV31_02120</name>
</gene>
<evidence type="ECO:0000313" key="4">
    <source>
        <dbReference type="Proteomes" id="UP000230232"/>
    </source>
</evidence>
<protein>
    <submittedName>
        <fullName evidence="3">Glycosyl transferase</fullName>
    </submittedName>
</protein>
<accession>A0A2H0R3U8</accession>
<dbReference type="AlphaFoldDB" id="A0A2H0R3U8"/>
<dbReference type="PANTHER" id="PTHR45947:SF3">
    <property type="entry name" value="SULFOQUINOVOSYL TRANSFERASE SQD2"/>
    <property type="match status" value="1"/>
</dbReference>
<dbReference type="Gene3D" id="3.40.50.2000">
    <property type="entry name" value="Glycogen Phosphorylase B"/>
    <property type="match status" value="2"/>
</dbReference>
<dbReference type="EMBL" id="PCXO01000010">
    <property type="protein sequence ID" value="PIR41183.1"/>
    <property type="molecule type" value="Genomic_DNA"/>
</dbReference>
<organism evidence="3 4">
    <name type="scientific">Candidatus Yanofskybacteria bacterium CG10_big_fil_rev_8_21_14_0_10_46_23</name>
    <dbReference type="NCBI Taxonomy" id="1975098"/>
    <lineage>
        <taxon>Bacteria</taxon>
        <taxon>Candidatus Yanofskyibacteriota</taxon>
    </lineage>
</organism>
<proteinExistence type="predicted"/>
<sequence>MKVAIVHDYLNQYGGAERVLEVLCELFPRAPIYTLIYDPEKTGFAFKDREIKTSFLQKIPLAKNHHRLFPLLMPIAIEQFDLGYFDLVISNSASFGKGVVTKPETKHICYCMTPTRFLWGGSHRFVREFDLPWPVRKFLPLAMSYLRSWDQNAAQRPDSFIAISEFIRRKIKKYYHRSARVVHPPVTLENFSLSDRVPEYFLMVGRLVPYKRFDLAIKAFNQLGYPLKIIGSGPQLRELRRMARPNIEFVGLVPDLKLSRYYQKARAVIFPQEEDFGIVPLEAMASGVSVIAYGAGGALETVLAEKTGVFFEEQTPEALIGAIRRWEKIKFQPKLIRGQAGNFERAIFKKKITAEITSILES</sequence>
<dbReference type="Pfam" id="PF00534">
    <property type="entry name" value="Glycos_transf_1"/>
    <property type="match status" value="1"/>
</dbReference>
<comment type="caution">
    <text evidence="3">The sequence shown here is derived from an EMBL/GenBank/DDBJ whole genome shotgun (WGS) entry which is preliminary data.</text>
</comment>
<evidence type="ECO:0000259" key="1">
    <source>
        <dbReference type="Pfam" id="PF00534"/>
    </source>
</evidence>
<dbReference type="PANTHER" id="PTHR45947">
    <property type="entry name" value="SULFOQUINOVOSYL TRANSFERASE SQD2"/>
    <property type="match status" value="1"/>
</dbReference>
<dbReference type="SUPFAM" id="SSF53756">
    <property type="entry name" value="UDP-Glycosyltransferase/glycogen phosphorylase"/>
    <property type="match status" value="1"/>
</dbReference>
<feature type="domain" description="Glycosyltransferase subfamily 4-like N-terminal" evidence="2">
    <location>
        <begin position="13"/>
        <end position="189"/>
    </location>
</feature>
<dbReference type="InterPro" id="IPR028098">
    <property type="entry name" value="Glyco_trans_4-like_N"/>
</dbReference>
<feature type="domain" description="Glycosyl transferase family 1" evidence="1">
    <location>
        <begin position="197"/>
        <end position="329"/>
    </location>
</feature>
<dbReference type="Pfam" id="PF13439">
    <property type="entry name" value="Glyco_transf_4"/>
    <property type="match status" value="1"/>
</dbReference>
<dbReference type="GO" id="GO:0016757">
    <property type="term" value="F:glycosyltransferase activity"/>
    <property type="evidence" value="ECO:0007669"/>
    <property type="project" value="InterPro"/>
</dbReference>
<evidence type="ECO:0000313" key="3">
    <source>
        <dbReference type="EMBL" id="PIR41183.1"/>
    </source>
</evidence>
<reference evidence="3 4" key="1">
    <citation type="submission" date="2017-09" db="EMBL/GenBank/DDBJ databases">
        <title>Depth-based differentiation of microbial function through sediment-hosted aquifers and enrichment of novel symbionts in the deep terrestrial subsurface.</title>
        <authorList>
            <person name="Probst A.J."/>
            <person name="Ladd B."/>
            <person name="Jarett J.K."/>
            <person name="Geller-Mcgrath D.E."/>
            <person name="Sieber C.M."/>
            <person name="Emerson J.B."/>
            <person name="Anantharaman K."/>
            <person name="Thomas B.C."/>
            <person name="Malmstrom R."/>
            <person name="Stieglmeier M."/>
            <person name="Klingl A."/>
            <person name="Woyke T."/>
            <person name="Ryan C.M."/>
            <person name="Banfield J.F."/>
        </authorList>
    </citation>
    <scope>NUCLEOTIDE SEQUENCE [LARGE SCALE GENOMIC DNA]</scope>
    <source>
        <strain evidence="3">CG10_big_fil_rev_8_21_14_0_10_46_23</strain>
    </source>
</reference>
<dbReference type="InterPro" id="IPR001296">
    <property type="entry name" value="Glyco_trans_1"/>
</dbReference>
<name>A0A2H0R3U8_9BACT</name>
<evidence type="ECO:0000259" key="2">
    <source>
        <dbReference type="Pfam" id="PF13439"/>
    </source>
</evidence>
<keyword evidence="3" id="KW-0808">Transferase</keyword>